<dbReference type="PANTHER" id="PTHR33452:SF1">
    <property type="entry name" value="INNER MEMBRANE PROTEIN YPHA-RELATED"/>
    <property type="match status" value="1"/>
</dbReference>
<reference evidence="8 9" key="1">
    <citation type="submission" date="2016-10" db="EMBL/GenBank/DDBJ databases">
        <authorList>
            <person name="de Groot N.N."/>
        </authorList>
    </citation>
    <scope>NUCLEOTIDE SEQUENCE [LARGE SCALE GENOMIC DNA]</scope>
    <source>
        <strain evidence="8 9">DSM 25186</strain>
    </source>
</reference>
<dbReference type="EMBL" id="FNFO01000006">
    <property type="protein sequence ID" value="SDL43035.1"/>
    <property type="molecule type" value="Genomic_DNA"/>
</dbReference>
<dbReference type="PANTHER" id="PTHR33452">
    <property type="entry name" value="OXIDOREDUCTASE CATD-RELATED"/>
    <property type="match status" value="1"/>
</dbReference>
<dbReference type="Pfam" id="PF07681">
    <property type="entry name" value="DoxX"/>
    <property type="match status" value="1"/>
</dbReference>
<evidence type="ECO:0000256" key="3">
    <source>
        <dbReference type="ARBA" id="ARBA00022475"/>
    </source>
</evidence>
<feature type="transmembrane region" description="Helical" evidence="7">
    <location>
        <begin position="81"/>
        <end position="98"/>
    </location>
</feature>
<protein>
    <submittedName>
        <fullName evidence="8">Putative oxidoreductase</fullName>
    </submittedName>
</protein>
<evidence type="ECO:0000256" key="4">
    <source>
        <dbReference type="ARBA" id="ARBA00022692"/>
    </source>
</evidence>
<evidence type="ECO:0000256" key="7">
    <source>
        <dbReference type="SAM" id="Phobius"/>
    </source>
</evidence>
<dbReference type="InterPro" id="IPR051907">
    <property type="entry name" value="DoxX-like_oxidoreductase"/>
</dbReference>
<name>A0A1G9K137_9BACT</name>
<keyword evidence="5 7" id="KW-1133">Transmembrane helix</keyword>
<dbReference type="OrthoDB" id="9813193at2"/>
<dbReference type="GO" id="GO:0005886">
    <property type="term" value="C:plasma membrane"/>
    <property type="evidence" value="ECO:0007669"/>
    <property type="project" value="UniProtKB-SubCell"/>
</dbReference>
<keyword evidence="3" id="KW-1003">Cell membrane</keyword>
<sequence>MNKLFASTPSASAVHVGLLLLRLTLGGLVLTHGFPKFTKLLSGDLGFMDPIGLGAEFSFILVVIAEFLCALLVLIGLGTRLAAIPLIINFTVIFFIVHSADEFGRKELPLLFLLLSLILLITGSGRYSVDAALDKSPTSRKAW</sequence>
<keyword evidence="9" id="KW-1185">Reference proteome</keyword>
<dbReference type="STRING" id="1075417.SAMN05421823_1065"/>
<keyword evidence="4 7" id="KW-0812">Transmembrane</keyword>
<evidence type="ECO:0000256" key="5">
    <source>
        <dbReference type="ARBA" id="ARBA00022989"/>
    </source>
</evidence>
<keyword evidence="6 7" id="KW-0472">Membrane</keyword>
<dbReference type="AlphaFoldDB" id="A0A1G9K137"/>
<accession>A0A1G9K137</accession>
<evidence type="ECO:0000256" key="2">
    <source>
        <dbReference type="ARBA" id="ARBA00006679"/>
    </source>
</evidence>
<proteinExistence type="inferred from homology"/>
<evidence type="ECO:0000313" key="8">
    <source>
        <dbReference type="EMBL" id="SDL43035.1"/>
    </source>
</evidence>
<gene>
    <name evidence="8" type="ORF">SAMN05421823_1065</name>
</gene>
<feature type="transmembrane region" description="Helical" evidence="7">
    <location>
        <begin position="12"/>
        <end position="30"/>
    </location>
</feature>
<organism evidence="8 9">
    <name type="scientific">Catalinimonas alkaloidigena</name>
    <dbReference type="NCBI Taxonomy" id="1075417"/>
    <lineage>
        <taxon>Bacteria</taxon>
        <taxon>Pseudomonadati</taxon>
        <taxon>Bacteroidota</taxon>
        <taxon>Cytophagia</taxon>
        <taxon>Cytophagales</taxon>
        <taxon>Catalimonadaceae</taxon>
        <taxon>Catalinimonas</taxon>
    </lineage>
</organism>
<feature type="transmembrane region" description="Helical" evidence="7">
    <location>
        <begin position="51"/>
        <end position="75"/>
    </location>
</feature>
<dbReference type="RefSeq" id="WP_089683594.1">
    <property type="nucleotide sequence ID" value="NZ_FNFO01000006.1"/>
</dbReference>
<dbReference type="InterPro" id="IPR032808">
    <property type="entry name" value="DoxX"/>
</dbReference>
<evidence type="ECO:0000256" key="6">
    <source>
        <dbReference type="ARBA" id="ARBA00023136"/>
    </source>
</evidence>
<comment type="similarity">
    <text evidence="2">Belongs to the DoxX family.</text>
</comment>
<feature type="transmembrane region" description="Helical" evidence="7">
    <location>
        <begin position="110"/>
        <end position="129"/>
    </location>
</feature>
<evidence type="ECO:0000313" key="9">
    <source>
        <dbReference type="Proteomes" id="UP000198510"/>
    </source>
</evidence>
<dbReference type="Proteomes" id="UP000198510">
    <property type="component" value="Unassembled WGS sequence"/>
</dbReference>
<comment type="subcellular location">
    <subcellularLocation>
        <location evidence="1">Cell membrane</location>
        <topology evidence="1">Multi-pass membrane protein</topology>
    </subcellularLocation>
</comment>
<evidence type="ECO:0000256" key="1">
    <source>
        <dbReference type="ARBA" id="ARBA00004651"/>
    </source>
</evidence>